<dbReference type="InterPro" id="IPR008183">
    <property type="entry name" value="Aldose_1/G6P_1-epimerase"/>
</dbReference>
<name>A0ABT8DPR5_9BURK</name>
<evidence type="ECO:0000313" key="2">
    <source>
        <dbReference type="Proteomes" id="UP001228044"/>
    </source>
</evidence>
<dbReference type="Pfam" id="PF01263">
    <property type="entry name" value="Aldose_epim"/>
    <property type="match status" value="1"/>
</dbReference>
<dbReference type="CDD" id="cd09024">
    <property type="entry name" value="Aldose_epim_lacX"/>
    <property type="match status" value="1"/>
</dbReference>
<accession>A0ABT8DPR5</accession>
<dbReference type="EMBL" id="JAUHHC010000002">
    <property type="protein sequence ID" value="MDN3920335.1"/>
    <property type="molecule type" value="Genomic_DNA"/>
</dbReference>
<sequence>MQLSCGDLSARVELRGAQLRSLRRGSEEYLWQDEAGVWPQSAPILFPFVGRLRGGGYTHAGRSYRQPIHGFASAQEFELVEQRDDALRLRLRANAATRAIYPFDFRLDVDFELSPDALQLRYSVVNESREAMAFGLGSHPAFALPAAPLGDWSVEFETDEAPEVYRLDGELLAAMPEPLVFSPPRSVQLGEQLFDRDALIFKNIRSRRLSLNHRAHGERLRIHTGGAPHLGLWARPRAAYVCIEPWWGVDEHAQSPQELLHKPDLLRLAPAQRFETGYRIELAARRD</sequence>
<gene>
    <name evidence="1" type="ORF">QWJ38_08610</name>
</gene>
<evidence type="ECO:0000313" key="1">
    <source>
        <dbReference type="EMBL" id="MDN3920335.1"/>
    </source>
</evidence>
<keyword evidence="2" id="KW-1185">Reference proteome</keyword>
<dbReference type="InterPro" id="IPR037481">
    <property type="entry name" value="LacX"/>
</dbReference>
<reference evidence="1 2" key="1">
    <citation type="submission" date="2023-06" db="EMBL/GenBank/DDBJ databases">
        <title>Pelomonas sp. PFR6 16S ribosomal RNA gene Genome sequencing and assembly.</title>
        <authorList>
            <person name="Woo H."/>
        </authorList>
    </citation>
    <scope>NUCLEOTIDE SEQUENCE [LARGE SCALE GENOMIC DNA]</scope>
    <source>
        <strain evidence="1 2">PFR6</strain>
    </source>
</reference>
<dbReference type="InterPro" id="IPR011013">
    <property type="entry name" value="Gal_mutarotase_sf_dom"/>
</dbReference>
<dbReference type="InterPro" id="IPR014718">
    <property type="entry name" value="GH-type_carb-bd"/>
</dbReference>
<dbReference type="Gene3D" id="2.70.98.10">
    <property type="match status" value="1"/>
</dbReference>
<dbReference type="SUPFAM" id="SSF74650">
    <property type="entry name" value="Galactose mutarotase-like"/>
    <property type="match status" value="1"/>
</dbReference>
<comment type="caution">
    <text evidence="1">The sequence shown here is derived from an EMBL/GenBank/DDBJ whole genome shotgun (WGS) entry which is preliminary data.</text>
</comment>
<dbReference type="Proteomes" id="UP001228044">
    <property type="component" value="Unassembled WGS sequence"/>
</dbReference>
<dbReference type="RefSeq" id="WP_290358639.1">
    <property type="nucleotide sequence ID" value="NZ_JAUHHC010000002.1"/>
</dbReference>
<proteinExistence type="predicted"/>
<organism evidence="1 2">
    <name type="scientific">Roseateles violae</name>
    <dbReference type="NCBI Taxonomy" id="3058042"/>
    <lineage>
        <taxon>Bacteria</taxon>
        <taxon>Pseudomonadati</taxon>
        <taxon>Pseudomonadota</taxon>
        <taxon>Betaproteobacteria</taxon>
        <taxon>Burkholderiales</taxon>
        <taxon>Sphaerotilaceae</taxon>
        <taxon>Roseateles</taxon>
    </lineage>
</organism>
<protein>
    <submittedName>
        <fullName evidence="1">Aldose 1-epimerase family protein</fullName>
    </submittedName>
</protein>